<dbReference type="PANTHER" id="PTHR33365:SF13">
    <property type="entry name" value="TAT PATHWAY SIGNAL SEQUENCE"/>
    <property type="match status" value="1"/>
</dbReference>
<dbReference type="AlphaFoldDB" id="A0A8T9BWI2"/>
<protein>
    <submittedName>
        <fullName evidence="3">Oxidase ustYa</fullName>
    </submittedName>
</protein>
<dbReference type="EMBL" id="QGMK01001543">
    <property type="protein sequence ID" value="TVY67479.1"/>
    <property type="molecule type" value="Genomic_DNA"/>
</dbReference>
<dbReference type="GO" id="GO:0043386">
    <property type="term" value="P:mycotoxin biosynthetic process"/>
    <property type="evidence" value="ECO:0007669"/>
    <property type="project" value="InterPro"/>
</dbReference>
<proteinExistence type="inferred from homology"/>
<dbReference type="OrthoDB" id="3687641at2759"/>
<reference evidence="3 4" key="1">
    <citation type="submission" date="2018-05" db="EMBL/GenBank/DDBJ databases">
        <title>Genome sequencing and assembly of the regulated plant pathogen Lachnellula willkommii and related sister species for the development of diagnostic species identification markers.</title>
        <authorList>
            <person name="Giroux E."/>
            <person name="Bilodeau G."/>
        </authorList>
    </citation>
    <scope>NUCLEOTIDE SEQUENCE [LARGE SCALE GENOMIC DNA]</scope>
    <source>
        <strain evidence="3 4">CBS 268.59</strain>
    </source>
</reference>
<evidence type="ECO:0000256" key="2">
    <source>
        <dbReference type="SAM" id="Phobius"/>
    </source>
</evidence>
<comment type="similarity">
    <text evidence="1">Belongs to the ustYa family.</text>
</comment>
<keyword evidence="4" id="KW-1185">Reference proteome</keyword>
<dbReference type="Proteomes" id="UP000469558">
    <property type="component" value="Unassembled WGS sequence"/>
</dbReference>
<organism evidence="3 4">
    <name type="scientific">Lachnellula suecica</name>
    <dbReference type="NCBI Taxonomy" id="602035"/>
    <lineage>
        <taxon>Eukaryota</taxon>
        <taxon>Fungi</taxon>
        <taxon>Dikarya</taxon>
        <taxon>Ascomycota</taxon>
        <taxon>Pezizomycotina</taxon>
        <taxon>Leotiomycetes</taxon>
        <taxon>Helotiales</taxon>
        <taxon>Lachnaceae</taxon>
        <taxon>Lachnellula</taxon>
    </lineage>
</organism>
<dbReference type="PANTHER" id="PTHR33365">
    <property type="entry name" value="YALI0B05434P"/>
    <property type="match status" value="1"/>
</dbReference>
<keyword evidence="2" id="KW-0812">Transmembrane</keyword>
<evidence type="ECO:0000313" key="3">
    <source>
        <dbReference type="EMBL" id="TVY67479.1"/>
    </source>
</evidence>
<accession>A0A8T9BWI2</accession>
<keyword evidence="2" id="KW-1133">Transmembrane helix</keyword>
<dbReference type="Pfam" id="PF11807">
    <property type="entry name" value="UstYa"/>
    <property type="match status" value="1"/>
</dbReference>
<keyword evidence="2" id="KW-0472">Membrane</keyword>
<feature type="transmembrane region" description="Helical" evidence="2">
    <location>
        <begin position="43"/>
        <end position="64"/>
    </location>
</feature>
<sequence>MYTPVEDRSEQGSQPSEDYDQLLSKESQDFNPSFRKTSRHPNLLHIFLTLIISLFTFALGTWLGSHKLSEPTSQQYLEHVQKYSPILKEVDTSMHMVQFNGSFMKENAFRQGAGPEVDAAWDSIGVNCTSFLLSPFAQTHLAPPDRSIAIPVSEAAASGLAPDQVQINPVHGGGFPANIEGLHHLHCLNLLRQSLYFNYDYYKNEGKGAFVNEDNIVRFHVTHCMDIIRQQLMCMPDTGVLGQVWWDPAAPKAFVDFNTQHKCKDFEAIRRWAEERQIPAEVPSDFLQPPKEGDRIFEQIP</sequence>
<dbReference type="InterPro" id="IPR021765">
    <property type="entry name" value="UstYa-like"/>
</dbReference>
<comment type="caution">
    <text evidence="3">The sequence shown here is derived from an EMBL/GenBank/DDBJ whole genome shotgun (WGS) entry which is preliminary data.</text>
</comment>
<name>A0A8T9BWI2_9HELO</name>
<gene>
    <name evidence="3" type="primary">ustYa_1</name>
    <name evidence="3" type="ORF">LSUE1_G008872</name>
</gene>
<evidence type="ECO:0000313" key="4">
    <source>
        <dbReference type="Proteomes" id="UP000469558"/>
    </source>
</evidence>
<evidence type="ECO:0000256" key="1">
    <source>
        <dbReference type="ARBA" id="ARBA00035112"/>
    </source>
</evidence>